<name>A0A7G7WBU1_9BACT</name>
<evidence type="ECO:0000313" key="1">
    <source>
        <dbReference type="EMBL" id="QNH63834.1"/>
    </source>
</evidence>
<dbReference type="KEGG" id="hsk:H4317_08575"/>
<sequence length="156" mass="17746">MAHRTLAVIQALRDTAQHLATQAPYQWGHMGSCNCGHLAQTITKLTKAEIHTRAMQRYGDWERQLIDYCPSSGLPIDQTIDEMLAAGFTRTDLTHLERLSDPVVLAAIPFERRNALRHNQRDDVVLYLRTWVDLLENRLLAEIQLPHLLPAPSVFA</sequence>
<gene>
    <name evidence="1" type="ORF">H4317_08575</name>
</gene>
<dbReference type="Proteomes" id="UP000515489">
    <property type="component" value="Chromosome"/>
</dbReference>
<dbReference type="AlphaFoldDB" id="A0A7G7WBU1"/>
<organism evidence="1 2">
    <name type="scientific">Hymenobacter sediminicola</name>
    <dbReference type="NCBI Taxonomy" id="2761579"/>
    <lineage>
        <taxon>Bacteria</taxon>
        <taxon>Pseudomonadati</taxon>
        <taxon>Bacteroidota</taxon>
        <taxon>Cytophagia</taxon>
        <taxon>Cytophagales</taxon>
        <taxon>Hymenobacteraceae</taxon>
        <taxon>Hymenobacter</taxon>
    </lineage>
</organism>
<protein>
    <submittedName>
        <fullName evidence="1">Uncharacterized protein</fullName>
    </submittedName>
</protein>
<accession>A0A7G7WBU1</accession>
<proteinExistence type="predicted"/>
<keyword evidence="2" id="KW-1185">Reference proteome</keyword>
<dbReference type="RefSeq" id="WP_185889709.1">
    <property type="nucleotide sequence ID" value="NZ_CP060202.1"/>
</dbReference>
<dbReference type="EMBL" id="CP060202">
    <property type="protein sequence ID" value="QNH63834.1"/>
    <property type="molecule type" value="Genomic_DNA"/>
</dbReference>
<reference evidence="1 2" key="1">
    <citation type="submission" date="2020-08" db="EMBL/GenBank/DDBJ databases">
        <title>Hymenobacter sp. S2-20-2 genome sequencing.</title>
        <authorList>
            <person name="Jin L."/>
        </authorList>
    </citation>
    <scope>NUCLEOTIDE SEQUENCE [LARGE SCALE GENOMIC DNA]</scope>
    <source>
        <strain evidence="1 2">S2-20-2</strain>
    </source>
</reference>
<evidence type="ECO:0000313" key="2">
    <source>
        <dbReference type="Proteomes" id="UP000515489"/>
    </source>
</evidence>